<proteinExistence type="predicted"/>
<dbReference type="Proteomes" id="UP000515856">
    <property type="component" value="Chromosome"/>
</dbReference>
<accession>A0A7G9GPW1</accession>
<dbReference type="EMBL" id="CP060636">
    <property type="protein sequence ID" value="QNM12843.1"/>
    <property type="molecule type" value="Genomic_DNA"/>
</dbReference>
<dbReference type="RefSeq" id="WP_117453994.1">
    <property type="nucleotide sequence ID" value="NZ_CP060636.1"/>
</dbReference>
<keyword evidence="3" id="KW-1185">Reference proteome</keyword>
<dbReference type="KEGG" id="ehn:H9Q80_02495"/>
<organism evidence="2 3">
    <name type="scientific">[Eubacterium] hominis</name>
    <dbReference type="NCBI Taxonomy" id="2764325"/>
    <lineage>
        <taxon>Bacteria</taxon>
        <taxon>Bacillati</taxon>
        <taxon>Bacillota</taxon>
        <taxon>Erysipelotrichia</taxon>
        <taxon>Erysipelotrichales</taxon>
        <taxon>Erysipelotrichaceae</taxon>
        <taxon>Amedibacillus</taxon>
    </lineage>
</organism>
<dbReference type="InterPro" id="IPR032820">
    <property type="entry name" value="ATPase_put"/>
</dbReference>
<protein>
    <submittedName>
        <fullName evidence="2">AtpZ/AtpI family protein</fullName>
    </submittedName>
</protein>
<dbReference type="Pfam" id="PF09527">
    <property type="entry name" value="ATPase_gene1"/>
    <property type="match status" value="1"/>
</dbReference>
<sequence>MKDVQKAIRFTMTLLISCILCVLAGVWLDEKLHSAPVFLLVLLAYAIGANFYLLWKAVSKDD</sequence>
<gene>
    <name evidence="2" type="ORF">H9Q80_02495</name>
</gene>
<name>A0A7G9GPW1_9FIRM</name>
<evidence type="ECO:0000313" key="3">
    <source>
        <dbReference type="Proteomes" id="UP000515856"/>
    </source>
</evidence>
<keyword evidence="1" id="KW-1133">Transmembrane helix</keyword>
<keyword evidence="1" id="KW-0472">Membrane</keyword>
<feature type="transmembrane region" description="Helical" evidence="1">
    <location>
        <begin position="7"/>
        <end position="28"/>
    </location>
</feature>
<feature type="transmembrane region" description="Helical" evidence="1">
    <location>
        <begin position="34"/>
        <end position="55"/>
    </location>
</feature>
<reference evidence="2 3" key="1">
    <citation type="submission" date="2020-08" db="EMBL/GenBank/DDBJ databases">
        <authorList>
            <person name="Liu C."/>
            <person name="Sun Q."/>
        </authorList>
    </citation>
    <scope>NUCLEOTIDE SEQUENCE [LARGE SCALE GENOMIC DNA]</scope>
    <source>
        <strain evidence="2 3">NSJ-61</strain>
    </source>
</reference>
<keyword evidence="1" id="KW-0812">Transmembrane</keyword>
<evidence type="ECO:0000256" key="1">
    <source>
        <dbReference type="SAM" id="Phobius"/>
    </source>
</evidence>
<dbReference type="AlphaFoldDB" id="A0A7G9GPW1"/>
<evidence type="ECO:0000313" key="2">
    <source>
        <dbReference type="EMBL" id="QNM12843.1"/>
    </source>
</evidence>